<keyword evidence="4" id="KW-1185">Reference proteome</keyword>
<keyword evidence="1" id="KW-0472">Membrane</keyword>
<dbReference type="InterPro" id="IPR009936">
    <property type="entry name" value="DUF1468"/>
</dbReference>
<gene>
    <name evidence="3" type="ORF">JCM19235_3578</name>
</gene>
<feature type="transmembrane region" description="Helical" evidence="1">
    <location>
        <begin position="89"/>
        <end position="115"/>
    </location>
</feature>
<comment type="caution">
    <text evidence="3">The sequence shown here is derived from an EMBL/GenBank/DDBJ whole genome shotgun (WGS) entry which is preliminary data.</text>
</comment>
<dbReference type="EMBL" id="BBMR01000006">
    <property type="protein sequence ID" value="GAL20576.1"/>
    <property type="molecule type" value="Genomic_DNA"/>
</dbReference>
<dbReference type="AlphaFoldDB" id="A0A090RZ69"/>
<keyword evidence="1" id="KW-1133">Transmembrane helix</keyword>
<reference evidence="3 4" key="2">
    <citation type="submission" date="2014-09" db="EMBL/GenBank/DDBJ databases">
        <authorList>
            <consortium name="NBRP consortium"/>
            <person name="Sawabe T."/>
            <person name="Meirelles P."/>
            <person name="Nakanishi M."/>
            <person name="Sayaka M."/>
            <person name="Hattori M."/>
            <person name="Ohkuma M."/>
        </authorList>
    </citation>
    <scope>NUCLEOTIDE SEQUENCE [LARGE SCALE GENOMIC DNA]</scope>
    <source>
        <strain evidence="4">JCM19235</strain>
    </source>
</reference>
<dbReference type="OrthoDB" id="8455333at2"/>
<evidence type="ECO:0000256" key="1">
    <source>
        <dbReference type="SAM" id="Phobius"/>
    </source>
</evidence>
<dbReference type="Pfam" id="PF07331">
    <property type="entry name" value="TctB"/>
    <property type="match status" value="1"/>
</dbReference>
<accession>A0A090RZ69</accession>
<feature type="domain" description="DUF1468" evidence="2">
    <location>
        <begin position="12"/>
        <end position="148"/>
    </location>
</feature>
<dbReference type="Proteomes" id="UP000029228">
    <property type="component" value="Unassembled WGS sequence"/>
</dbReference>
<protein>
    <submittedName>
        <fullName evidence="3">Tricarboxylate transport protein TctB</fullName>
    </submittedName>
</protein>
<evidence type="ECO:0000313" key="3">
    <source>
        <dbReference type="EMBL" id="GAL20576.1"/>
    </source>
</evidence>
<evidence type="ECO:0000259" key="2">
    <source>
        <dbReference type="Pfam" id="PF07331"/>
    </source>
</evidence>
<organism evidence="3 4">
    <name type="scientific">Vibrio maritimus</name>
    <dbReference type="NCBI Taxonomy" id="990268"/>
    <lineage>
        <taxon>Bacteria</taxon>
        <taxon>Pseudomonadati</taxon>
        <taxon>Pseudomonadota</taxon>
        <taxon>Gammaproteobacteria</taxon>
        <taxon>Vibrionales</taxon>
        <taxon>Vibrionaceae</taxon>
        <taxon>Vibrio</taxon>
    </lineage>
</organism>
<feature type="transmembrane region" description="Helical" evidence="1">
    <location>
        <begin position="36"/>
        <end position="55"/>
    </location>
</feature>
<sequence length="156" mass="17509">MRFWFSVSTFVSSLAFMVYGLMTLDLYDINDRPGPGYFPLIIGLGLVVTTALNVYKDFQQLRLNKDSTLTQEGSEAYYKQDTIAVTGCITLLIFSLSTLGAVVSMMLFCLAFLAYFNRGKWVQNVVYSIAFPMAVFVLFEVWLQAGLPDGILSVLY</sequence>
<proteinExistence type="predicted"/>
<feature type="transmembrane region" description="Helical" evidence="1">
    <location>
        <begin position="121"/>
        <end position="143"/>
    </location>
</feature>
<reference evidence="3 4" key="1">
    <citation type="submission" date="2014-09" db="EMBL/GenBank/DDBJ databases">
        <title>Vibrio maritimus JCM 19235. (C45) whole genome shotgun sequence.</title>
        <authorList>
            <person name="Sawabe T."/>
            <person name="Meirelles P."/>
            <person name="Nakanishi M."/>
            <person name="Sayaka M."/>
            <person name="Hattori M."/>
            <person name="Ohkuma M."/>
        </authorList>
    </citation>
    <scope>NUCLEOTIDE SEQUENCE [LARGE SCALE GENOMIC DNA]</scope>
    <source>
        <strain evidence="4">JCM19235</strain>
    </source>
</reference>
<keyword evidence="1" id="KW-0812">Transmembrane</keyword>
<name>A0A090RZ69_9VIBR</name>
<evidence type="ECO:0000313" key="4">
    <source>
        <dbReference type="Proteomes" id="UP000029228"/>
    </source>
</evidence>
<dbReference type="STRING" id="990268.JCM19235_3578"/>